<gene>
    <name evidence="2" type="ORF">LTRI10_LOCUS43223</name>
</gene>
<keyword evidence="3" id="KW-1185">Reference proteome</keyword>
<proteinExistence type="predicted"/>
<evidence type="ECO:0000313" key="3">
    <source>
        <dbReference type="Proteomes" id="UP001497516"/>
    </source>
</evidence>
<feature type="compositionally biased region" description="Polar residues" evidence="1">
    <location>
        <begin position="12"/>
        <end position="24"/>
    </location>
</feature>
<sequence>MRNQKLGRERGSTTPVESGQSEINQYKLVVKNPRASDNASEQNTSGAVTHAHGGALKKRRCDLVEEIRPSPAIRPKRARLTSAKGWRFWLPASSDVEGDDSLLTTTRLTTPTELAPSRTIIHQHYQPNDESPREGMAAQRIRETCPMQTLVLPYTRRTARTADGDYLFTTPQKVTTQS</sequence>
<feature type="compositionally biased region" description="Basic and acidic residues" evidence="1">
    <location>
        <begin position="1"/>
        <end position="11"/>
    </location>
</feature>
<dbReference type="EMBL" id="OZ034820">
    <property type="protein sequence ID" value="CAL1403280.1"/>
    <property type="molecule type" value="Genomic_DNA"/>
</dbReference>
<feature type="compositionally biased region" description="Polar residues" evidence="1">
    <location>
        <begin position="35"/>
        <end position="47"/>
    </location>
</feature>
<protein>
    <submittedName>
        <fullName evidence="2">Uncharacterized protein</fullName>
    </submittedName>
</protein>
<evidence type="ECO:0000256" key="1">
    <source>
        <dbReference type="SAM" id="MobiDB-lite"/>
    </source>
</evidence>
<evidence type="ECO:0000313" key="2">
    <source>
        <dbReference type="EMBL" id="CAL1403280.1"/>
    </source>
</evidence>
<name>A0AAV2G0W5_9ROSI</name>
<reference evidence="2 3" key="1">
    <citation type="submission" date="2024-04" db="EMBL/GenBank/DDBJ databases">
        <authorList>
            <person name="Fracassetti M."/>
        </authorList>
    </citation>
    <scope>NUCLEOTIDE SEQUENCE [LARGE SCALE GENOMIC DNA]</scope>
</reference>
<dbReference type="Proteomes" id="UP001497516">
    <property type="component" value="Chromosome 7"/>
</dbReference>
<dbReference type="AlphaFoldDB" id="A0AAV2G0W5"/>
<feature type="region of interest" description="Disordered" evidence="1">
    <location>
        <begin position="1"/>
        <end position="56"/>
    </location>
</feature>
<organism evidence="2 3">
    <name type="scientific">Linum trigynum</name>
    <dbReference type="NCBI Taxonomy" id="586398"/>
    <lineage>
        <taxon>Eukaryota</taxon>
        <taxon>Viridiplantae</taxon>
        <taxon>Streptophyta</taxon>
        <taxon>Embryophyta</taxon>
        <taxon>Tracheophyta</taxon>
        <taxon>Spermatophyta</taxon>
        <taxon>Magnoliopsida</taxon>
        <taxon>eudicotyledons</taxon>
        <taxon>Gunneridae</taxon>
        <taxon>Pentapetalae</taxon>
        <taxon>rosids</taxon>
        <taxon>fabids</taxon>
        <taxon>Malpighiales</taxon>
        <taxon>Linaceae</taxon>
        <taxon>Linum</taxon>
    </lineage>
</organism>
<accession>A0AAV2G0W5</accession>